<name>A0A0D6PB26_9PROT</name>
<sequence length="400" mass="42039">MGLYRTSAIGMCGWLLGASAAMALTPPAGIEIDGSWLGKLTLSGGADGYAFVQSGTSQSSFNGNNVTGTRLANALISLQKTSGLIQFNMAIGANTGAIPLGTAPVQASVTTLATGPLYYGYLTIAPPGSRVTFSAGQLISLEGFEAGTDWYNSNLFTSELFYTQSSMFRGAEASYRGKKFNATIAWGDGYETGVFNTIQAVATYQLPHGQSISAYYAGPLGRVGLNAKTYAVTGHYGDPASFATVGTYGPYYANSQMFGAYYTWTNGTLSLTPEIQYQYAKADAKLVQPGWAAMSKFSSNLGVALFADYPIPNTPYEIGAMAEYFTSNGPDSWFIAPGAQGAGFAVTPSWQHKNLFIRASAGYLHLLNGSYAGDGQTGAFGNAAHGRDVVQGLLEAGILF</sequence>
<dbReference type="RefSeq" id="WP_082075558.1">
    <property type="nucleotide sequence ID" value="NZ_BANC01000010.1"/>
</dbReference>
<gene>
    <name evidence="2" type="ORF">Aam_010_035</name>
</gene>
<evidence type="ECO:0000256" key="1">
    <source>
        <dbReference type="SAM" id="SignalP"/>
    </source>
</evidence>
<reference evidence="2 3" key="1">
    <citation type="submission" date="2012-11" db="EMBL/GenBank/DDBJ databases">
        <title>Whole genome sequence of Acidocella aminolytica 101 = DSM 11237.</title>
        <authorList>
            <person name="Azuma Y."/>
            <person name="Higashiura N."/>
            <person name="Hirakawa H."/>
            <person name="Matsushita K."/>
        </authorList>
    </citation>
    <scope>NUCLEOTIDE SEQUENCE [LARGE SCALE GENOMIC DNA]</scope>
    <source>
        <strain evidence="3">101 / DSM 11237</strain>
    </source>
</reference>
<feature type="chain" id="PRO_5010273999" description="Porin" evidence="1">
    <location>
        <begin position="24"/>
        <end position="400"/>
    </location>
</feature>
<dbReference type="Pfam" id="PF07642">
    <property type="entry name" value="BBP2"/>
    <property type="match status" value="1"/>
</dbReference>
<accession>A0A0D6PB26</accession>
<dbReference type="STRING" id="1120923.SAMN02746095_02331"/>
<dbReference type="OrthoDB" id="5651975at2"/>
<evidence type="ECO:0008006" key="4">
    <source>
        <dbReference type="Google" id="ProtNLM"/>
    </source>
</evidence>
<keyword evidence="1" id="KW-0732">Signal</keyword>
<keyword evidence="3" id="KW-1185">Reference proteome</keyword>
<proteinExistence type="predicted"/>
<dbReference type="AlphaFoldDB" id="A0A0D6PB26"/>
<protein>
    <recommendedName>
        <fullName evidence="4">Porin</fullName>
    </recommendedName>
</protein>
<feature type="signal peptide" evidence="1">
    <location>
        <begin position="1"/>
        <end position="23"/>
    </location>
</feature>
<evidence type="ECO:0000313" key="2">
    <source>
        <dbReference type="EMBL" id="GAN78857.1"/>
    </source>
</evidence>
<evidence type="ECO:0000313" key="3">
    <source>
        <dbReference type="Proteomes" id="UP000032668"/>
    </source>
</evidence>
<dbReference type="Proteomes" id="UP000032668">
    <property type="component" value="Unassembled WGS sequence"/>
</dbReference>
<dbReference type="EMBL" id="BANC01000010">
    <property type="protein sequence ID" value="GAN78857.1"/>
    <property type="molecule type" value="Genomic_DNA"/>
</dbReference>
<dbReference type="InterPro" id="IPR011486">
    <property type="entry name" value="BBP2"/>
</dbReference>
<comment type="caution">
    <text evidence="2">The sequence shown here is derived from an EMBL/GenBank/DDBJ whole genome shotgun (WGS) entry which is preliminary data.</text>
</comment>
<organism evidence="2 3">
    <name type="scientific">Acidocella aminolytica 101 = DSM 11237</name>
    <dbReference type="NCBI Taxonomy" id="1120923"/>
    <lineage>
        <taxon>Bacteria</taxon>
        <taxon>Pseudomonadati</taxon>
        <taxon>Pseudomonadota</taxon>
        <taxon>Alphaproteobacteria</taxon>
        <taxon>Acetobacterales</taxon>
        <taxon>Acidocellaceae</taxon>
        <taxon>Acidocella</taxon>
    </lineage>
</organism>